<keyword evidence="3" id="KW-0539">Nucleus</keyword>
<dbReference type="Gene3D" id="1.20.5.490">
    <property type="entry name" value="Single helix bin"/>
    <property type="match status" value="1"/>
</dbReference>
<proteinExistence type="predicted"/>
<accession>A0A0C9LRB1</accession>
<gene>
    <name evidence="6" type="ORF">MAM1_0016c01484</name>
</gene>
<dbReference type="Proteomes" id="UP000053815">
    <property type="component" value="Unassembled WGS sequence"/>
</dbReference>
<dbReference type="AlphaFoldDB" id="A0A0C9LRB1"/>
<dbReference type="GO" id="GO:0017056">
    <property type="term" value="F:structural constituent of nuclear pore"/>
    <property type="evidence" value="ECO:0007669"/>
    <property type="project" value="TreeGrafter"/>
</dbReference>
<dbReference type="InterPro" id="IPR024864">
    <property type="entry name" value="Nup54/Nup57/Nup44"/>
</dbReference>
<protein>
    <submittedName>
        <fullName evidence="6">Nucleoporin nup44</fullName>
    </submittedName>
</protein>
<reference evidence="6" key="1">
    <citation type="submission" date="2014-09" db="EMBL/GenBank/DDBJ databases">
        <title>Draft genome sequence of an oleaginous Mucoromycotina fungus Mucor ambiguus NBRC6742.</title>
        <authorList>
            <person name="Takeda I."/>
            <person name="Yamane N."/>
            <person name="Morita T."/>
            <person name="Tamano K."/>
            <person name="Machida M."/>
            <person name="Baker S."/>
            <person name="Koike H."/>
        </authorList>
    </citation>
    <scope>NUCLEOTIDE SEQUENCE</scope>
    <source>
        <strain evidence="6">NBRC 6742</strain>
    </source>
</reference>
<feature type="domain" description="Nucleoporin Nup54 alpha-helical" evidence="5">
    <location>
        <begin position="293"/>
        <end position="432"/>
    </location>
</feature>
<dbReference type="InterPro" id="IPR025712">
    <property type="entry name" value="Nup54_alpha-helical_dom"/>
</dbReference>
<keyword evidence="2" id="KW-0813">Transport</keyword>
<evidence type="ECO:0000256" key="3">
    <source>
        <dbReference type="ARBA" id="ARBA00023242"/>
    </source>
</evidence>
<comment type="subcellular location">
    <subcellularLocation>
        <location evidence="1">Nucleus</location>
    </subcellularLocation>
</comment>
<organism evidence="6">
    <name type="scientific">Mucor ambiguus</name>
    <dbReference type="NCBI Taxonomy" id="91626"/>
    <lineage>
        <taxon>Eukaryota</taxon>
        <taxon>Fungi</taxon>
        <taxon>Fungi incertae sedis</taxon>
        <taxon>Mucoromycota</taxon>
        <taxon>Mucoromycotina</taxon>
        <taxon>Mucoromycetes</taxon>
        <taxon>Mucorales</taxon>
        <taxon>Mucorineae</taxon>
        <taxon>Mucoraceae</taxon>
        <taxon>Mucor</taxon>
    </lineage>
</organism>
<evidence type="ECO:0000313" key="6">
    <source>
        <dbReference type="EMBL" id="GAN02045.1"/>
    </source>
</evidence>
<keyword evidence="7" id="KW-1185">Reference proteome</keyword>
<evidence type="ECO:0000256" key="4">
    <source>
        <dbReference type="SAM" id="MobiDB-lite"/>
    </source>
</evidence>
<evidence type="ECO:0000259" key="5">
    <source>
        <dbReference type="Pfam" id="PF13874"/>
    </source>
</evidence>
<dbReference type="Pfam" id="PF13874">
    <property type="entry name" value="Nup54"/>
    <property type="match status" value="1"/>
</dbReference>
<dbReference type="EMBL" id="DF836305">
    <property type="protein sequence ID" value="GAN02045.1"/>
    <property type="molecule type" value="Genomic_DNA"/>
</dbReference>
<evidence type="ECO:0000256" key="1">
    <source>
        <dbReference type="ARBA" id="ARBA00004123"/>
    </source>
</evidence>
<dbReference type="GO" id="GO:0044613">
    <property type="term" value="C:nuclear pore central transport channel"/>
    <property type="evidence" value="ECO:0007669"/>
    <property type="project" value="TreeGrafter"/>
</dbReference>
<evidence type="ECO:0000256" key="2">
    <source>
        <dbReference type="ARBA" id="ARBA00022448"/>
    </source>
</evidence>
<dbReference type="GO" id="GO:0006999">
    <property type="term" value="P:nuclear pore organization"/>
    <property type="evidence" value="ECO:0007669"/>
    <property type="project" value="TreeGrafter"/>
</dbReference>
<feature type="compositionally biased region" description="Low complexity" evidence="4">
    <location>
        <begin position="44"/>
        <end position="66"/>
    </location>
</feature>
<dbReference type="PANTHER" id="PTHR13000:SF0">
    <property type="entry name" value="NUCLEOPORIN P54"/>
    <property type="match status" value="1"/>
</dbReference>
<name>A0A0C9LRB1_9FUNG</name>
<sequence length="498" mass="52656">MSFGFGTPTPTSNAFGAGGGAFGTSQAPATTSAFGQPAAPTTAGFGTQQPSSGGFGFGTTSAAPATGGFGQPTTSTALTTGFGSGFGANTATSAAPTSGLFGGGGGSFGATGQAQPATSNAFGGFGATSTSAAPTTGLFGAPAASTAPGTNTLSTGFGGFGANKPTLSLTTPSSTAGTAGGLFGSKPATTSFFGGSTLGTTGATGFGLNLPQQQNATLTKQREQQVYQLLSQIDQEARVQATPAINSEDYKPENVWHALALLKSWWDPKSPNCRFQHYFYNVVSPQEAHLYQKPVDHDQAAWDAAQAANPDRTTRVPALAIGFDDVQKRMDEQHKLSEAHSAKLAEIETMIKEIQKKSQLETAVKLEEYKRKHMQAAQRVIKFLKYAQVLRNKGLSITPDEEVMRARLENIQDQLQRSEQFHGKLSQLWAQLQFIKESGRKYGKIDGVDEWDAVSEENMRGITKILDEQNNGVQHIIEVIETDTAEVDNLRKGWRAIH</sequence>
<feature type="region of interest" description="Disordered" evidence="4">
    <location>
        <begin position="27"/>
        <end position="76"/>
    </location>
</feature>
<evidence type="ECO:0000313" key="7">
    <source>
        <dbReference type="Proteomes" id="UP000053815"/>
    </source>
</evidence>
<dbReference type="STRING" id="91626.A0A0C9LRB1"/>
<dbReference type="GO" id="GO:0036228">
    <property type="term" value="P:protein localization to nuclear inner membrane"/>
    <property type="evidence" value="ECO:0007669"/>
    <property type="project" value="TreeGrafter"/>
</dbReference>
<dbReference type="OrthoDB" id="6162375at2759"/>
<dbReference type="PANTHER" id="PTHR13000">
    <property type="entry name" value="NUCLEOPORIN P54"/>
    <property type="match status" value="1"/>
</dbReference>
<dbReference type="GO" id="GO:0006607">
    <property type="term" value="P:NLS-bearing protein import into nucleus"/>
    <property type="evidence" value="ECO:0007669"/>
    <property type="project" value="TreeGrafter"/>
</dbReference>